<protein>
    <submittedName>
        <fullName evidence="3">T9SS type A sorting domain-containing protein</fullName>
    </submittedName>
</protein>
<evidence type="ECO:0000313" key="3">
    <source>
        <dbReference type="EMBL" id="MFC4635306.1"/>
    </source>
</evidence>
<organism evidence="3 4">
    <name type="scientific">Dokdonia ponticola</name>
    <dbReference type="NCBI Taxonomy" id="2041041"/>
    <lineage>
        <taxon>Bacteria</taxon>
        <taxon>Pseudomonadati</taxon>
        <taxon>Bacteroidota</taxon>
        <taxon>Flavobacteriia</taxon>
        <taxon>Flavobacteriales</taxon>
        <taxon>Flavobacteriaceae</taxon>
        <taxon>Dokdonia</taxon>
    </lineage>
</organism>
<evidence type="ECO:0000259" key="2">
    <source>
        <dbReference type="Pfam" id="PF18962"/>
    </source>
</evidence>
<keyword evidence="4" id="KW-1185">Reference proteome</keyword>
<keyword evidence="1" id="KW-0732">Signal</keyword>
<dbReference type="RefSeq" id="WP_379980787.1">
    <property type="nucleotide sequence ID" value="NZ_JBHSFV010000010.1"/>
</dbReference>
<dbReference type="NCBIfam" id="TIGR04183">
    <property type="entry name" value="Por_Secre_tail"/>
    <property type="match status" value="1"/>
</dbReference>
<gene>
    <name evidence="3" type="ORF">ACFO3O_15460</name>
</gene>
<accession>A0ABV9HYR3</accession>
<reference evidence="4" key="1">
    <citation type="journal article" date="2019" name="Int. J. Syst. Evol. Microbiol.">
        <title>The Global Catalogue of Microorganisms (GCM) 10K type strain sequencing project: providing services to taxonomists for standard genome sequencing and annotation.</title>
        <authorList>
            <consortium name="The Broad Institute Genomics Platform"/>
            <consortium name="The Broad Institute Genome Sequencing Center for Infectious Disease"/>
            <person name="Wu L."/>
            <person name="Ma J."/>
        </authorList>
    </citation>
    <scope>NUCLEOTIDE SEQUENCE [LARGE SCALE GENOMIC DNA]</scope>
    <source>
        <strain evidence="4">YJ-61-S</strain>
    </source>
</reference>
<evidence type="ECO:0000256" key="1">
    <source>
        <dbReference type="ARBA" id="ARBA00022729"/>
    </source>
</evidence>
<dbReference type="EMBL" id="JBHSFV010000010">
    <property type="protein sequence ID" value="MFC4635306.1"/>
    <property type="molecule type" value="Genomic_DNA"/>
</dbReference>
<feature type="domain" description="Secretion system C-terminal sorting" evidence="2">
    <location>
        <begin position="9"/>
        <end position="53"/>
    </location>
</feature>
<dbReference type="Proteomes" id="UP001596043">
    <property type="component" value="Unassembled WGS sequence"/>
</dbReference>
<sequence length="58" mass="6587">MLSNRKIFLRDFEVKIVDINGRIVSSSSEANGGNIIVLNLSNLRSALYFLLLRVKHQI</sequence>
<dbReference type="InterPro" id="IPR026444">
    <property type="entry name" value="Secre_tail"/>
</dbReference>
<comment type="caution">
    <text evidence="3">The sequence shown here is derived from an EMBL/GenBank/DDBJ whole genome shotgun (WGS) entry which is preliminary data.</text>
</comment>
<proteinExistence type="predicted"/>
<name>A0ABV9HYR3_9FLAO</name>
<evidence type="ECO:0000313" key="4">
    <source>
        <dbReference type="Proteomes" id="UP001596043"/>
    </source>
</evidence>
<dbReference type="Pfam" id="PF18962">
    <property type="entry name" value="Por_Secre_tail"/>
    <property type="match status" value="1"/>
</dbReference>